<keyword evidence="6 10" id="KW-0560">Oxidoreductase</keyword>
<dbReference type="InterPro" id="IPR036249">
    <property type="entry name" value="Thioredoxin-like_sf"/>
</dbReference>
<keyword evidence="10" id="KW-1133">Transmembrane helix</keyword>
<keyword evidence="5 10" id="KW-0274">FAD</keyword>
<dbReference type="InterPro" id="IPR013766">
    <property type="entry name" value="Thioredoxin_domain"/>
</dbReference>
<protein>
    <recommendedName>
        <fullName evidence="10">Sulfhydryl oxidase</fullName>
        <ecNumber evidence="10">1.8.3.2</ecNumber>
    </recommendedName>
</protein>
<dbReference type="InterPro" id="IPR039798">
    <property type="entry name" value="Sulfhydryl_oxidase"/>
</dbReference>
<evidence type="ECO:0000313" key="15">
    <source>
        <dbReference type="EMBL" id="LAB69107.1"/>
    </source>
</evidence>
<dbReference type="GO" id="GO:0003756">
    <property type="term" value="F:protein disulfide isomerase activity"/>
    <property type="evidence" value="ECO:0007669"/>
    <property type="project" value="TreeGrafter"/>
</dbReference>
<dbReference type="EC" id="1.8.3.2" evidence="10"/>
<evidence type="ECO:0000256" key="8">
    <source>
        <dbReference type="ARBA" id="ARBA00023180"/>
    </source>
</evidence>
<evidence type="ECO:0000256" key="5">
    <source>
        <dbReference type="ARBA" id="ARBA00022827"/>
    </source>
</evidence>
<dbReference type="EMBL" id="IACF01003491">
    <property type="protein sequence ID" value="LAB69107.1"/>
    <property type="molecule type" value="mRNA"/>
</dbReference>
<feature type="signal peptide" evidence="12">
    <location>
        <begin position="1"/>
        <end position="21"/>
    </location>
</feature>
<dbReference type="InterPro" id="IPR040986">
    <property type="entry name" value="QSOX_FAD-bd_dom"/>
</dbReference>
<dbReference type="InterPro" id="IPR036774">
    <property type="entry name" value="ERV/ALR_sulphydryl_oxid_sf"/>
</dbReference>
<dbReference type="PANTHER" id="PTHR22897:SF8">
    <property type="entry name" value="SULFHYDRYL OXIDASE"/>
    <property type="match status" value="1"/>
</dbReference>
<dbReference type="GO" id="GO:0000139">
    <property type="term" value="C:Golgi membrane"/>
    <property type="evidence" value="ECO:0007669"/>
    <property type="project" value="TreeGrafter"/>
</dbReference>
<feature type="domain" description="Thioredoxin" evidence="14">
    <location>
        <begin position="31"/>
        <end position="151"/>
    </location>
</feature>
<comment type="similarity">
    <text evidence="2">Belongs to the quiescin-sulfhydryl oxidase (QSOX) family.</text>
</comment>
<feature type="domain" description="ERV/ALR sulfhydryl oxidase" evidence="13">
    <location>
        <begin position="443"/>
        <end position="546"/>
    </location>
</feature>
<dbReference type="Gene3D" id="1.20.120.1960">
    <property type="entry name" value="QSOX sulfhydryl oxidase domain"/>
    <property type="match status" value="1"/>
</dbReference>
<dbReference type="InterPro" id="IPR042568">
    <property type="entry name" value="QSOX_FAD-bd_sf"/>
</dbReference>
<dbReference type="AlphaFoldDB" id="A0A2P2I507"/>
<evidence type="ECO:0000256" key="7">
    <source>
        <dbReference type="ARBA" id="ARBA00023157"/>
    </source>
</evidence>
<evidence type="ECO:0000259" key="14">
    <source>
        <dbReference type="PROSITE" id="PS51352"/>
    </source>
</evidence>
<dbReference type="PANTHER" id="PTHR22897">
    <property type="entry name" value="QUIESCIN Q6-RELATED SULFHYDRYL OXIDASE"/>
    <property type="match status" value="1"/>
</dbReference>
<dbReference type="Pfam" id="PF00085">
    <property type="entry name" value="Thioredoxin"/>
    <property type="match status" value="1"/>
</dbReference>
<organism evidence="15">
    <name type="scientific">Hirondellea gigas</name>
    <dbReference type="NCBI Taxonomy" id="1518452"/>
    <lineage>
        <taxon>Eukaryota</taxon>
        <taxon>Metazoa</taxon>
        <taxon>Ecdysozoa</taxon>
        <taxon>Arthropoda</taxon>
        <taxon>Crustacea</taxon>
        <taxon>Multicrustacea</taxon>
        <taxon>Malacostraca</taxon>
        <taxon>Eumalacostraca</taxon>
        <taxon>Peracarida</taxon>
        <taxon>Amphipoda</taxon>
        <taxon>Amphilochidea</taxon>
        <taxon>Lysianassida</taxon>
        <taxon>Lysianassidira</taxon>
        <taxon>Lysianassoidea</taxon>
        <taxon>Lysianassidae</taxon>
        <taxon>Hirondellea</taxon>
    </lineage>
</organism>
<keyword evidence="10" id="KW-0472">Membrane</keyword>
<keyword evidence="10" id="KW-0812">Transmembrane</keyword>
<name>A0A2P2I507_9CRUS</name>
<keyword evidence="3 10" id="KW-0285">Flavoprotein</keyword>
<dbReference type="PROSITE" id="PS51352">
    <property type="entry name" value="THIOREDOXIN_2"/>
    <property type="match status" value="1"/>
</dbReference>
<dbReference type="GO" id="GO:0016971">
    <property type="term" value="F:flavin-dependent sulfhydryl oxidase activity"/>
    <property type="evidence" value="ECO:0007669"/>
    <property type="project" value="InterPro"/>
</dbReference>
<dbReference type="Gene3D" id="1.20.120.310">
    <property type="entry name" value="ERV/ALR sulfhydryl oxidase domain"/>
    <property type="match status" value="1"/>
</dbReference>
<evidence type="ECO:0000256" key="10">
    <source>
        <dbReference type="RuleBase" id="RU371123"/>
    </source>
</evidence>
<dbReference type="Gene3D" id="3.40.30.10">
    <property type="entry name" value="Glutaredoxin"/>
    <property type="match status" value="1"/>
</dbReference>
<proteinExistence type="evidence at transcript level"/>
<evidence type="ECO:0000259" key="13">
    <source>
        <dbReference type="PROSITE" id="PS51324"/>
    </source>
</evidence>
<feature type="chain" id="PRO_5015109532" description="Sulfhydryl oxidase" evidence="12">
    <location>
        <begin position="22"/>
        <end position="705"/>
    </location>
</feature>
<dbReference type="PROSITE" id="PS51324">
    <property type="entry name" value="ERV_ALR"/>
    <property type="match status" value="1"/>
</dbReference>
<evidence type="ECO:0000256" key="1">
    <source>
        <dbReference type="ARBA" id="ARBA00001974"/>
    </source>
</evidence>
<dbReference type="Pfam" id="PF04777">
    <property type="entry name" value="Evr1_Alr"/>
    <property type="match status" value="1"/>
</dbReference>
<comment type="cofactor">
    <cofactor evidence="1 10">
        <name>FAD</name>
        <dbReference type="ChEBI" id="CHEBI:57692"/>
    </cofactor>
</comment>
<evidence type="ECO:0000256" key="3">
    <source>
        <dbReference type="ARBA" id="ARBA00022630"/>
    </source>
</evidence>
<evidence type="ECO:0000256" key="11">
    <source>
        <dbReference type="SAM" id="MobiDB-lite"/>
    </source>
</evidence>
<keyword evidence="8" id="KW-0325">Glycoprotein</keyword>
<evidence type="ECO:0000256" key="12">
    <source>
        <dbReference type="SAM" id="SignalP"/>
    </source>
</evidence>
<evidence type="ECO:0000256" key="6">
    <source>
        <dbReference type="ARBA" id="ARBA00023002"/>
    </source>
</evidence>
<dbReference type="SUPFAM" id="SSF52833">
    <property type="entry name" value="Thioredoxin-like"/>
    <property type="match status" value="1"/>
</dbReference>
<dbReference type="InterPro" id="IPR017905">
    <property type="entry name" value="ERV/ALR_sulphydryl_oxidase"/>
</dbReference>
<evidence type="ECO:0000256" key="4">
    <source>
        <dbReference type="ARBA" id="ARBA00022729"/>
    </source>
</evidence>
<dbReference type="Pfam" id="PF18371">
    <property type="entry name" value="FAD_SOX"/>
    <property type="match status" value="1"/>
</dbReference>
<feature type="region of interest" description="Disordered" evidence="11">
    <location>
        <begin position="283"/>
        <end position="302"/>
    </location>
</feature>
<comment type="catalytic activity">
    <reaction evidence="9 10">
        <text>2 R'C(R)SH + O2 = R'C(R)S-S(R)CR' + H2O2</text>
        <dbReference type="Rhea" id="RHEA:17357"/>
        <dbReference type="ChEBI" id="CHEBI:15379"/>
        <dbReference type="ChEBI" id="CHEBI:16240"/>
        <dbReference type="ChEBI" id="CHEBI:16520"/>
        <dbReference type="ChEBI" id="CHEBI:17412"/>
        <dbReference type="EC" id="1.8.3.2"/>
    </reaction>
</comment>
<feature type="transmembrane region" description="Helical" evidence="10">
    <location>
        <begin position="656"/>
        <end position="675"/>
    </location>
</feature>
<dbReference type="GO" id="GO:0006457">
    <property type="term" value="P:protein folding"/>
    <property type="evidence" value="ECO:0007669"/>
    <property type="project" value="TreeGrafter"/>
</dbReference>
<accession>A0A2P2I507</accession>
<evidence type="ECO:0000256" key="2">
    <source>
        <dbReference type="ARBA" id="ARBA00006041"/>
    </source>
</evidence>
<dbReference type="GO" id="GO:0005615">
    <property type="term" value="C:extracellular space"/>
    <property type="evidence" value="ECO:0007669"/>
    <property type="project" value="TreeGrafter"/>
</dbReference>
<dbReference type="SUPFAM" id="SSF69000">
    <property type="entry name" value="FAD-dependent thiol oxidase"/>
    <property type="match status" value="1"/>
</dbReference>
<keyword evidence="7" id="KW-1015">Disulfide bond</keyword>
<keyword evidence="4 12" id="KW-0732">Signal</keyword>
<evidence type="ECO:0000256" key="9">
    <source>
        <dbReference type="ARBA" id="ARBA00048864"/>
    </source>
</evidence>
<sequence length="705" mass="78739">MRWQQGWNYIFMLLMLNSALSSPVGKQVSLYNSTDHVTVFDAATFYDGLHGKQHACLLQFYSSYCGHCISFAPLFKEFAKNISDWSHTIQLGVLNCAVEENTGLCREYEVFGYPTIILLPANTSKGNLGKQLPTARTTPDLRSSIITYLVEQQAAGNGSDTWANLLPFSGSADELFSSARPAQTEAVVFIDREGSTMAQEALMDIGYFNELIIARWMVNGTGSLLHDVFLSQLPAIVLLNLQDKQPRLLYQEFPTVSSLVTAAMSKLGLEPEILPSYRIQQDENAAAEEEQGAGDGNDGVDDKQVAEPILAAGANDAADQLNMDRLNYDDGQPDNYYNPHPSSSDQVFLVDVENALNFALTQEVSLHKRISGPRLEALKQFLSVLVKYLPTRPKVHAYLSDLSKNVASYTDSMGISEYNHALERAGGHGILPDQQPWVGCKGTESHLRGFPCSMWVTFHLLTVNVAANADQNSDPLETLRAIHAFVKYFFSCTHCSQHFQEMFALDAETMIKSHDDSIMWLWKGHNEVNKRIAGDASEDRKHPKVQFPPKTLCPKCWSEDNNTESFKLSEVLQYLKKIYAKDSISLQNVARQGKSLNIASNNNNNNNSVLSYNSGNSKQLNPRHGIRISDTIYDHESDERSQGSFFQGLSEISTCMILYSATTLLVAAVYFGFLIRKRMKRKRFIEMYKNPLNAGDHVDVAPLRA</sequence>
<reference evidence="15" key="1">
    <citation type="journal article" date="2018" name="Biosci. Biotechnol. Biochem.">
        <title>Polysaccharide hydrolase of the hadal zone amphipods Hirondellea gigas.</title>
        <authorList>
            <person name="Kobayashi H."/>
            <person name="Nagahama T."/>
            <person name="Arai W."/>
            <person name="Sasagawa Y."/>
            <person name="Umeda M."/>
            <person name="Hayashi T."/>
            <person name="Nikaido I."/>
            <person name="Watanabe H."/>
            <person name="Oguri K."/>
            <person name="Kitazato H."/>
            <person name="Fujioka K."/>
            <person name="Kido Y."/>
            <person name="Takami H."/>
        </authorList>
    </citation>
    <scope>NUCLEOTIDE SEQUENCE</scope>
    <source>
        <tissue evidence="15">Whole body</tissue>
    </source>
</reference>
<dbReference type="FunFam" id="1.20.120.310:FF:000001">
    <property type="entry name" value="Sulfhydryl oxidase"/>
    <property type="match status" value="1"/>
</dbReference>